<comment type="caution">
    <text evidence="2">The sequence shown here is derived from an EMBL/GenBank/DDBJ whole genome shotgun (WGS) entry which is preliminary data.</text>
</comment>
<dbReference type="PROSITE" id="PS50903">
    <property type="entry name" value="RUBREDOXIN_LIKE"/>
    <property type="match status" value="1"/>
</dbReference>
<name>A0A9D1MXG8_9BACT</name>
<protein>
    <submittedName>
        <fullName evidence="2">Rubredoxin</fullName>
    </submittedName>
</protein>
<sequence length="37" mass="4145">MKKWVCTVCGYVHEGDQPPEVCPLCGVDSSNFEEVEE</sequence>
<dbReference type="SUPFAM" id="SSF57802">
    <property type="entry name" value="Rubredoxin-like"/>
    <property type="match status" value="1"/>
</dbReference>
<gene>
    <name evidence="2" type="ORF">IAC72_03270</name>
</gene>
<reference evidence="2" key="2">
    <citation type="journal article" date="2021" name="PeerJ">
        <title>Extensive microbial diversity within the chicken gut microbiome revealed by metagenomics and culture.</title>
        <authorList>
            <person name="Gilroy R."/>
            <person name="Ravi A."/>
            <person name="Getino M."/>
            <person name="Pursley I."/>
            <person name="Horton D.L."/>
            <person name="Alikhan N.F."/>
            <person name="Baker D."/>
            <person name="Gharbi K."/>
            <person name="Hall N."/>
            <person name="Watson M."/>
            <person name="Adriaenssens E.M."/>
            <person name="Foster-Nyarko E."/>
            <person name="Jarju S."/>
            <person name="Secka A."/>
            <person name="Antonio M."/>
            <person name="Oren A."/>
            <person name="Chaudhuri R.R."/>
            <person name="La Ragione R."/>
            <person name="Hildebrand F."/>
            <person name="Pallen M.J."/>
        </authorList>
    </citation>
    <scope>NUCLEOTIDE SEQUENCE</scope>
    <source>
        <strain evidence="2">ChiHjej12B11-7776</strain>
    </source>
</reference>
<evidence type="ECO:0000313" key="3">
    <source>
        <dbReference type="Proteomes" id="UP000886852"/>
    </source>
</evidence>
<dbReference type="AlphaFoldDB" id="A0A9D1MXG8"/>
<dbReference type="Pfam" id="PF21349">
    <property type="entry name" value="RUBY_RBDX"/>
    <property type="match status" value="1"/>
</dbReference>
<dbReference type="Proteomes" id="UP000886852">
    <property type="component" value="Unassembled WGS sequence"/>
</dbReference>
<dbReference type="InterPro" id="IPR048574">
    <property type="entry name" value="RUBY_RBDX"/>
</dbReference>
<proteinExistence type="predicted"/>
<evidence type="ECO:0000313" key="2">
    <source>
        <dbReference type="EMBL" id="HIU91009.1"/>
    </source>
</evidence>
<dbReference type="GO" id="GO:0005506">
    <property type="term" value="F:iron ion binding"/>
    <property type="evidence" value="ECO:0007669"/>
    <property type="project" value="InterPro"/>
</dbReference>
<feature type="domain" description="Rubredoxin-like" evidence="1">
    <location>
        <begin position="1"/>
        <end position="35"/>
    </location>
</feature>
<reference evidence="2" key="1">
    <citation type="submission" date="2020-10" db="EMBL/GenBank/DDBJ databases">
        <authorList>
            <person name="Gilroy R."/>
        </authorList>
    </citation>
    <scope>NUCLEOTIDE SEQUENCE</scope>
    <source>
        <strain evidence="2">ChiHjej12B11-7776</strain>
    </source>
</reference>
<dbReference type="Gene3D" id="2.20.28.10">
    <property type="match status" value="1"/>
</dbReference>
<accession>A0A9D1MXG8</accession>
<dbReference type="EMBL" id="DVOC01000055">
    <property type="protein sequence ID" value="HIU91009.1"/>
    <property type="molecule type" value="Genomic_DNA"/>
</dbReference>
<dbReference type="InterPro" id="IPR024934">
    <property type="entry name" value="Rubredoxin-like_dom"/>
</dbReference>
<organism evidence="2 3">
    <name type="scientific">Candidatus Fimimonas merdipullorum</name>
    <dbReference type="NCBI Taxonomy" id="2840822"/>
    <lineage>
        <taxon>Bacteria</taxon>
        <taxon>Pseudomonadati</taxon>
        <taxon>Myxococcota</taxon>
        <taxon>Myxococcia</taxon>
        <taxon>Myxococcales</taxon>
        <taxon>Cystobacterineae</taxon>
        <taxon>Myxococcaceae</taxon>
        <taxon>Myxococcaceae incertae sedis</taxon>
        <taxon>Candidatus Fimimonas</taxon>
    </lineage>
</organism>
<evidence type="ECO:0000259" key="1">
    <source>
        <dbReference type="PROSITE" id="PS50903"/>
    </source>
</evidence>